<dbReference type="InterPro" id="IPR022689">
    <property type="entry name" value="Iron_dep_repressor"/>
</dbReference>
<dbReference type="eggNOG" id="COG1321">
    <property type="taxonomic scope" value="Bacteria"/>
</dbReference>
<dbReference type="InterPro" id="IPR036388">
    <property type="entry name" value="WH-like_DNA-bd_sf"/>
</dbReference>
<dbReference type="SUPFAM" id="SSF50037">
    <property type="entry name" value="C-terminal domain of transcriptional repressors"/>
    <property type="match status" value="1"/>
</dbReference>
<dbReference type="InterPro" id="IPR038157">
    <property type="entry name" value="FeoA_core_dom"/>
</dbReference>
<dbReference type="GO" id="GO:0003677">
    <property type="term" value="F:DNA binding"/>
    <property type="evidence" value="ECO:0007669"/>
    <property type="project" value="UniProtKB-KW"/>
</dbReference>
<evidence type="ECO:0000256" key="5">
    <source>
        <dbReference type="ARBA" id="ARBA00022491"/>
    </source>
</evidence>
<dbReference type="SMART" id="SM00529">
    <property type="entry name" value="HTH_DTXR"/>
    <property type="match status" value="1"/>
</dbReference>
<dbReference type="Gene3D" id="2.30.30.90">
    <property type="match status" value="1"/>
</dbReference>
<dbReference type="GO" id="GO:0046983">
    <property type="term" value="F:protein dimerization activity"/>
    <property type="evidence" value="ECO:0007669"/>
    <property type="project" value="InterPro"/>
</dbReference>
<dbReference type="Gene3D" id="1.10.60.10">
    <property type="entry name" value="Iron dependent repressor, metal binding and dimerisation domain"/>
    <property type="match status" value="1"/>
</dbReference>
<evidence type="ECO:0000256" key="10">
    <source>
        <dbReference type="ARBA" id="ARBA00023163"/>
    </source>
</evidence>
<dbReference type="InterPro" id="IPR001367">
    <property type="entry name" value="Fe_dep_repressor"/>
</dbReference>
<dbReference type="InterPro" id="IPR050536">
    <property type="entry name" value="DtxR_MntR_Metal-Reg"/>
</dbReference>
<dbReference type="PROSITE" id="PS50944">
    <property type="entry name" value="HTH_DTXR"/>
    <property type="match status" value="1"/>
</dbReference>
<keyword evidence="10" id="KW-0804">Transcription</keyword>
<dbReference type="PANTHER" id="PTHR33238">
    <property type="entry name" value="IRON (METAL) DEPENDENT REPRESSOR, DTXR FAMILY"/>
    <property type="match status" value="1"/>
</dbReference>
<evidence type="ECO:0000256" key="12">
    <source>
        <dbReference type="ARBA" id="ARBA00032593"/>
    </source>
</evidence>
<dbReference type="GO" id="GO:0003700">
    <property type="term" value="F:DNA-binding transcription factor activity"/>
    <property type="evidence" value="ECO:0007669"/>
    <property type="project" value="InterPro"/>
</dbReference>
<dbReference type="PANTHER" id="PTHR33238:SF11">
    <property type="entry name" value="TRANSCRIPTIONAL REGULATOR MNTR"/>
    <property type="match status" value="1"/>
</dbReference>
<evidence type="ECO:0000256" key="9">
    <source>
        <dbReference type="ARBA" id="ARBA00023159"/>
    </source>
</evidence>
<evidence type="ECO:0000256" key="7">
    <source>
        <dbReference type="ARBA" id="ARBA00023015"/>
    </source>
</evidence>
<dbReference type="GO" id="GO:0046914">
    <property type="term" value="F:transition metal ion binding"/>
    <property type="evidence" value="ECO:0007669"/>
    <property type="project" value="InterPro"/>
</dbReference>
<evidence type="ECO:0000313" key="14">
    <source>
        <dbReference type="EMBL" id="AAS80746.1"/>
    </source>
</evidence>
<evidence type="ECO:0000256" key="2">
    <source>
        <dbReference type="ARBA" id="ARBA00007871"/>
    </source>
</evidence>
<dbReference type="HOGENOM" id="CLU_069532_0_2_0"/>
<evidence type="ECO:0000313" key="15">
    <source>
        <dbReference type="Proteomes" id="UP000000592"/>
    </source>
</evidence>
<keyword evidence="8" id="KW-0238">DNA-binding</keyword>
<dbReference type="SMART" id="SM00899">
    <property type="entry name" value="FeoA"/>
    <property type="match status" value="1"/>
</dbReference>
<evidence type="ECO:0000256" key="6">
    <source>
        <dbReference type="ARBA" id="ARBA00023004"/>
    </source>
</evidence>
<keyword evidence="5" id="KW-0678">Repressor</keyword>
<sequence>MDRPSLSEAQEDYLKALLLLELEEGRPASTQALAQRLGVRPPSVTEMLKKLAGLGLVQYTPYQGASLTPLGRQIALKILRHHRLLEAYLHQALGYGWEEVHQEAERLEHVISEDLEERIAEYLGHPPFDPHGDPIPTKDLTLPSSKALPLTEAPLGRARVARALAQDRGTLNLLARLGLVPGKPLRILERGEGVRVEVEGEVYLLPRALAQAVGVEPLG</sequence>
<evidence type="ECO:0000256" key="11">
    <source>
        <dbReference type="ARBA" id="ARBA00023211"/>
    </source>
</evidence>
<gene>
    <name evidence="14" type="ordered locus">TT_C0398</name>
</gene>
<evidence type="ECO:0000256" key="3">
    <source>
        <dbReference type="ARBA" id="ARBA00011738"/>
    </source>
</evidence>
<dbReference type="OrthoDB" id="9791355at2"/>
<dbReference type="InterPro" id="IPR022687">
    <property type="entry name" value="HTH_DTXR"/>
</dbReference>
<protein>
    <recommendedName>
        <fullName evidence="12">Manganese transport regulator</fullName>
    </recommendedName>
</protein>
<keyword evidence="11" id="KW-0464">Manganese</keyword>
<dbReference type="Pfam" id="PF01325">
    <property type="entry name" value="Fe_dep_repress"/>
    <property type="match status" value="1"/>
</dbReference>
<evidence type="ECO:0000256" key="1">
    <source>
        <dbReference type="ARBA" id="ARBA00004496"/>
    </source>
</evidence>
<evidence type="ECO:0000259" key="13">
    <source>
        <dbReference type="PROSITE" id="PS50944"/>
    </source>
</evidence>
<comment type="similarity">
    <text evidence="2">Belongs to the DtxR/MntR family.</text>
</comment>
<keyword evidence="7" id="KW-0805">Transcription regulation</keyword>
<reference evidence="14 15" key="1">
    <citation type="journal article" date="2004" name="Nat. Biotechnol.">
        <title>The genome sequence of the extreme thermophile Thermus thermophilus.</title>
        <authorList>
            <person name="Henne A."/>
            <person name="Brueggemann H."/>
            <person name="Raasch C."/>
            <person name="Wiezer A."/>
            <person name="Hartsch T."/>
            <person name="Liesegang H."/>
            <person name="Johann A."/>
            <person name="Lienard T."/>
            <person name="Gohl O."/>
            <person name="Martinez-Arias R."/>
            <person name="Jacobi C."/>
            <person name="Starkuviene V."/>
            <person name="Schlenczeck S."/>
            <person name="Dencker S."/>
            <person name="Huber R."/>
            <person name="Klenk H.-P."/>
            <person name="Overbeek R."/>
            <person name="Kramer W."/>
            <person name="Merkl R."/>
            <person name="Gottschalk G."/>
            <person name="Fritz H.-J."/>
        </authorList>
    </citation>
    <scope>NUCLEOTIDE SEQUENCE [LARGE SCALE GENOMIC DNA]</scope>
    <source>
        <strain evidence="15">ATCC BAA-163 / DSM 7039 / HB27</strain>
    </source>
</reference>
<dbReference type="Gene3D" id="1.10.10.10">
    <property type="entry name" value="Winged helix-like DNA-binding domain superfamily/Winged helix DNA-binding domain"/>
    <property type="match status" value="1"/>
</dbReference>
<keyword evidence="4" id="KW-0963">Cytoplasm</keyword>
<dbReference type="Pfam" id="PF04023">
    <property type="entry name" value="FeoA"/>
    <property type="match status" value="1"/>
</dbReference>
<dbReference type="KEGG" id="tth:TT_C0398"/>
<dbReference type="AlphaFoldDB" id="Q72KW6"/>
<dbReference type="InterPro" id="IPR008988">
    <property type="entry name" value="Transcriptional_repressor_C"/>
</dbReference>
<evidence type="ECO:0000256" key="4">
    <source>
        <dbReference type="ARBA" id="ARBA00022490"/>
    </source>
</evidence>
<dbReference type="GO" id="GO:0005737">
    <property type="term" value="C:cytoplasm"/>
    <property type="evidence" value="ECO:0007669"/>
    <property type="project" value="UniProtKB-SubCell"/>
</dbReference>
<name>Q72KW6_THET2</name>
<dbReference type="NCBIfam" id="NF047407">
    <property type="entry name" value="TransRegMntRTherm"/>
    <property type="match status" value="1"/>
</dbReference>
<dbReference type="SUPFAM" id="SSF46785">
    <property type="entry name" value="Winged helix' DNA-binding domain"/>
    <property type="match status" value="1"/>
</dbReference>
<dbReference type="Pfam" id="PF02742">
    <property type="entry name" value="Fe_dep_repr_C"/>
    <property type="match status" value="1"/>
</dbReference>
<dbReference type="SUPFAM" id="SSF47979">
    <property type="entry name" value="Iron-dependent repressor protein, dimerization domain"/>
    <property type="match status" value="1"/>
</dbReference>
<feature type="domain" description="HTH dtxR-type" evidence="13">
    <location>
        <begin position="6"/>
        <end position="68"/>
    </location>
</feature>
<dbReference type="FunFam" id="1.10.60.10:FF:000004">
    <property type="entry name" value="DtxR family transcriptional regulator"/>
    <property type="match status" value="1"/>
</dbReference>
<dbReference type="EMBL" id="AE017221">
    <property type="protein sequence ID" value="AAS80746.1"/>
    <property type="molecule type" value="Genomic_DNA"/>
</dbReference>
<accession>Q72KW6</accession>
<evidence type="ECO:0000256" key="8">
    <source>
        <dbReference type="ARBA" id="ARBA00023125"/>
    </source>
</evidence>
<comment type="subcellular location">
    <subcellularLocation>
        <location evidence="1">Cytoplasm</location>
    </subcellularLocation>
</comment>
<organism evidence="14 15">
    <name type="scientific">Thermus thermophilus (strain ATCC BAA-163 / DSM 7039 / HB27)</name>
    <dbReference type="NCBI Taxonomy" id="262724"/>
    <lineage>
        <taxon>Bacteria</taxon>
        <taxon>Thermotogati</taxon>
        <taxon>Deinococcota</taxon>
        <taxon>Deinococci</taxon>
        <taxon>Thermales</taxon>
        <taxon>Thermaceae</taxon>
        <taxon>Thermus</taxon>
    </lineage>
</organism>
<dbReference type="RefSeq" id="WP_011172846.1">
    <property type="nucleotide sequence ID" value="NC_005835.1"/>
</dbReference>
<proteinExistence type="inferred from homology"/>
<keyword evidence="6" id="KW-0408">Iron</keyword>
<comment type="subunit">
    <text evidence="3">Homodimer.</text>
</comment>
<keyword evidence="9" id="KW-0010">Activator</keyword>
<dbReference type="InterPro" id="IPR036421">
    <property type="entry name" value="Fe_dep_repressor_sf"/>
</dbReference>
<dbReference type="InterPro" id="IPR007167">
    <property type="entry name" value="Fe-transptr_FeoA-like"/>
</dbReference>
<dbReference type="Proteomes" id="UP000000592">
    <property type="component" value="Chromosome"/>
</dbReference>
<dbReference type="InterPro" id="IPR036390">
    <property type="entry name" value="WH_DNA-bd_sf"/>
</dbReference>